<proteinExistence type="predicted"/>
<dbReference type="InterPro" id="IPR023393">
    <property type="entry name" value="START-like_dom_sf"/>
</dbReference>
<evidence type="ECO:0000313" key="1">
    <source>
        <dbReference type="EMBL" id="ALX03631.1"/>
    </source>
</evidence>
<dbReference type="SUPFAM" id="SSF55961">
    <property type="entry name" value="Bet v1-like"/>
    <property type="match status" value="1"/>
</dbReference>
<dbReference type="STRING" id="2041.AERYTH_02410"/>
<organism evidence="1 2">
    <name type="scientific">Aeromicrobium erythreum</name>
    <dbReference type="NCBI Taxonomy" id="2041"/>
    <lineage>
        <taxon>Bacteria</taxon>
        <taxon>Bacillati</taxon>
        <taxon>Actinomycetota</taxon>
        <taxon>Actinomycetes</taxon>
        <taxon>Propionibacteriales</taxon>
        <taxon>Nocardioidaceae</taxon>
        <taxon>Aeromicrobium</taxon>
    </lineage>
</organism>
<keyword evidence="2" id="KW-1185">Reference proteome</keyword>
<protein>
    <recommendedName>
        <fullName evidence="3">Polyketide cyclase</fullName>
    </recommendedName>
</protein>
<gene>
    <name evidence="1" type="ORF">AERYTH_02410</name>
</gene>
<evidence type="ECO:0000313" key="2">
    <source>
        <dbReference type="Proteomes" id="UP000067689"/>
    </source>
</evidence>
<dbReference type="Proteomes" id="UP000067689">
    <property type="component" value="Chromosome"/>
</dbReference>
<dbReference type="AlphaFoldDB" id="A0A0U4BXM7"/>
<reference evidence="1 2" key="1">
    <citation type="journal article" date="1991" name="Int. J. Syst. Bacteriol.">
        <title>Description of the erythromycin-producing bacterium Arthrobacter sp. strain NRRL B-3381 as Aeromicrobium erythreum gen. nov., sp. nov.</title>
        <authorList>
            <person name="Miller E.S."/>
            <person name="Woese C.R."/>
            <person name="Brenner S."/>
        </authorList>
    </citation>
    <scope>NUCLEOTIDE SEQUENCE [LARGE SCALE GENOMIC DNA]</scope>
    <source>
        <strain evidence="1 2">AR18</strain>
    </source>
</reference>
<dbReference type="EMBL" id="CP011502">
    <property type="protein sequence ID" value="ALX03631.1"/>
    <property type="molecule type" value="Genomic_DNA"/>
</dbReference>
<dbReference type="PATRIC" id="fig|2041.4.peg.510"/>
<dbReference type="Gene3D" id="3.30.530.20">
    <property type="match status" value="1"/>
</dbReference>
<accession>A0A0U4BXM7</accession>
<sequence>MLDSGPRRAHDGDVDRTSVVVSREVTASPSVVFGLLADPRRHPEIDGSDMVRADDGASPVTAVGQVFRMHVHHPRAGDYRTDNLVTRFLRDVEVAWRTGPVDGTPPGWEWRWRVDATAAGSLVSLTYDWSDVDDPEIHRRVGGFPAVPVTALERTLERLEAVVA</sequence>
<evidence type="ECO:0008006" key="3">
    <source>
        <dbReference type="Google" id="ProtNLM"/>
    </source>
</evidence>
<name>A0A0U4BXM7_9ACTN</name>
<dbReference type="KEGG" id="aer:AERYTH_02410"/>